<reference evidence="1 2" key="1">
    <citation type="submission" date="2019-08" db="EMBL/GenBank/DDBJ databases">
        <title>Draft genome sequences of two oriental melons (Cucumis melo L. var makuwa).</title>
        <authorList>
            <person name="Kwon S.-Y."/>
        </authorList>
    </citation>
    <scope>NUCLEOTIDE SEQUENCE [LARGE SCALE GENOMIC DNA]</scope>
    <source>
        <strain evidence="2">cv. SW 3</strain>
        <tissue evidence="1">Leaf</tissue>
    </source>
</reference>
<protein>
    <submittedName>
        <fullName evidence="1">Uncharacterized protein</fullName>
    </submittedName>
</protein>
<accession>A0A5A7T5L1</accession>
<comment type="caution">
    <text evidence="1">The sequence shown here is derived from an EMBL/GenBank/DDBJ whole genome shotgun (WGS) entry which is preliminary data.</text>
</comment>
<dbReference type="EMBL" id="SSTE01019218">
    <property type="protein sequence ID" value="KAA0036755.1"/>
    <property type="molecule type" value="Genomic_DNA"/>
</dbReference>
<evidence type="ECO:0000313" key="2">
    <source>
        <dbReference type="Proteomes" id="UP000321393"/>
    </source>
</evidence>
<gene>
    <name evidence="1" type="ORF">E6C27_scaffold20G00350</name>
</gene>
<proteinExistence type="predicted"/>
<name>A0A5A7T5L1_CUCMM</name>
<sequence>MAKFEGKVFRVFVFAFQGKGDGELVNHIYLMLPSQLSSHRGTLDNFLTNARSGCNGPTLVLEDDPPINYISVLATFASLPSPYPCNIEVHHHIKDMFSNRGPFLHSLSVNVLNSFVSKVP</sequence>
<evidence type="ECO:0000313" key="1">
    <source>
        <dbReference type="EMBL" id="KAA0036755.1"/>
    </source>
</evidence>
<dbReference type="Proteomes" id="UP000321393">
    <property type="component" value="Unassembled WGS sequence"/>
</dbReference>
<dbReference type="AlphaFoldDB" id="A0A5A7T5L1"/>
<organism evidence="1 2">
    <name type="scientific">Cucumis melo var. makuwa</name>
    <name type="common">Oriental melon</name>
    <dbReference type="NCBI Taxonomy" id="1194695"/>
    <lineage>
        <taxon>Eukaryota</taxon>
        <taxon>Viridiplantae</taxon>
        <taxon>Streptophyta</taxon>
        <taxon>Embryophyta</taxon>
        <taxon>Tracheophyta</taxon>
        <taxon>Spermatophyta</taxon>
        <taxon>Magnoliopsida</taxon>
        <taxon>eudicotyledons</taxon>
        <taxon>Gunneridae</taxon>
        <taxon>Pentapetalae</taxon>
        <taxon>rosids</taxon>
        <taxon>fabids</taxon>
        <taxon>Cucurbitales</taxon>
        <taxon>Cucurbitaceae</taxon>
        <taxon>Benincaseae</taxon>
        <taxon>Cucumis</taxon>
    </lineage>
</organism>